<evidence type="ECO:0000313" key="2">
    <source>
        <dbReference type="EMBL" id="WVY94164.1"/>
    </source>
</evidence>
<feature type="transmembrane region" description="Helical" evidence="1">
    <location>
        <begin position="65"/>
        <end position="84"/>
    </location>
</feature>
<dbReference type="Proteomes" id="UP001374535">
    <property type="component" value="Chromosome 10"/>
</dbReference>
<reference evidence="2 3" key="1">
    <citation type="journal article" date="2023" name="Life. Sci Alliance">
        <title>Evolutionary insights into 3D genome organization and epigenetic landscape of Vigna mungo.</title>
        <authorList>
            <person name="Junaid A."/>
            <person name="Singh B."/>
            <person name="Bhatia S."/>
        </authorList>
    </citation>
    <scope>NUCLEOTIDE SEQUENCE [LARGE SCALE GENOMIC DNA]</scope>
    <source>
        <strain evidence="2">Urdbean</strain>
    </source>
</reference>
<keyword evidence="1" id="KW-1133">Transmembrane helix</keyword>
<dbReference type="AlphaFoldDB" id="A0AAQ3MML2"/>
<feature type="non-terminal residue" evidence="2">
    <location>
        <position position="102"/>
    </location>
</feature>
<sequence length="102" mass="12612">MKKFFSVEPSENWKDNIHVEYPTFSFLVCFLDIFYFLLFTFYFYYLLVKIYDEYTRYSVTDTSEIYYTYLHSLQCSVCYIYIYIYKTKKRKAWSVLEQKGLG</sequence>
<dbReference type="EMBL" id="CP144691">
    <property type="protein sequence ID" value="WVY94164.1"/>
    <property type="molecule type" value="Genomic_DNA"/>
</dbReference>
<keyword evidence="1" id="KW-0472">Membrane</keyword>
<protein>
    <submittedName>
        <fullName evidence="2">Uncharacterized protein</fullName>
    </submittedName>
</protein>
<evidence type="ECO:0000313" key="3">
    <source>
        <dbReference type="Proteomes" id="UP001374535"/>
    </source>
</evidence>
<gene>
    <name evidence="2" type="ORF">V8G54_033252</name>
</gene>
<accession>A0AAQ3MML2</accession>
<feature type="transmembrane region" description="Helical" evidence="1">
    <location>
        <begin position="21"/>
        <end position="45"/>
    </location>
</feature>
<proteinExistence type="predicted"/>
<evidence type="ECO:0000256" key="1">
    <source>
        <dbReference type="SAM" id="Phobius"/>
    </source>
</evidence>
<keyword evidence="1" id="KW-0812">Transmembrane</keyword>
<keyword evidence="3" id="KW-1185">Reference proteome</keyword>
<organism evidence="2 3">
    <name type="scientific">Vigna mungo</name>
    <name type="common">Black gram</name>
    <name type="synonym">Phaseolus mungo</name>
    <dbReference type="NCBI Taxonomy" id="3915"/>
    <lineage>
        <taxon>Eukaryota</taxon>
        <taxon>Viridiplantae</taxon>
        <taxon>Streptophyta</taxon>
        <taxon>Embryophyta</taxon>
        <taxon>Tracheophyta</taxon>
        <taxon>Spermatophyta</taxon>
        <taxon>Magnoliopsida</taxon>
        <taxon>eudicotyledons</taxon>
        <taxon>Gunneridae</taxon>
        <taxon>Pentapetalae</taxon>
        <taxon>rosids</taxon>
        <taxon>fabids</taxon>
        <taxon>Fabales</taxon>
        <taxon>Fabaceae</taxon>
        <taxon>Papilionoideae</taxon>
        <taxon>50 kb inversion clade</taxon>
        <taxon>NPAAA clade</taxon>
        <taxon>indigoferoid/millettioid clade</taxon>
        <taxon>Phaseoleae</taxon>
        <taxon>Vigna</taxon>
    </lineage>
</organism>
<name>A0AAQ3MML2_VIGMU</name>